<accession>A0A3N2PWU7</accession>
<evidence type="ECO:0000259" key="2">
    <source>
        <dbReference type="Pfam" id="PF11160"/>
    </source>
</evidence>
<sequence length="288" mass="32229">MKSNEEIISEFIEYVNMTASELEAWLKSDDSRSAGWPKHNEEGEPETVGHESGRKIVEILEANPEKDPEKYTEEQIAHMRKVVSYCKRHLAQESSAHAKKSDDEVKQTKSYASLKNWGHDFLRAQGRDQPADETKVDEAETESGDGEKETEGKETKNQEAKEHDDDKGQAEGDKTGEKRKKEDGLDEEEGASKKRQTRQGEGRDHKEINKEGDTEARSKNGPSKGDIVSWKWGQGHPEGKVLDVKEEKATITTKKGNKVSRNGNPEDPAVVIETHGSKAVKLSHEIDG</sequence>
<dbReference type="PANTHER" id="PTHR40630">
    <property type="entry name" value="POSSIBLE DNA-BINDING PROTEIN"/>
    <property type="match status" value="1"/>
</dbReference>
<dbReference type="GO" id="GO:0003677">
    <property type="term" value="F:DNA binding"/>
    <property type="evidence" value="ECO:0007669"/>
    <property type="project" value="UniProtKB-KW"/>
</dbReference>
<keyword evidence="4" id="KW-1185">Reference proteome</keyword>
<dbReference type="AlphaFoldDB" id="A0A3N2PWU7"/>
<feature type="compositionally biased region" description="Basic and acidic residues" evidence="1">
    <location>
        <begin position="145"/>
        <end position="183"/>
    </location>
</feature>
<dbReference type="EMBL" id="ML119054">
    <property type="protein sequence ID" value="ROT38964.1"/>
    <property type="molecule type" value="Genomic_DNA"/>
</dbReference>
<organism evidence="3 4">
    <name type="scientific">Sodiomyces alkalinus (strain CBS 110278 / VKM F-3762 / F11)</name>
    <name type="common">Alkaliphilic filamentous fungus</name>
    <dbReference type="NCBI Taxonomy" id="1314773"/>
    <lineage>
        <taxon>Eukaryota</taxon>
        <taxon>Fungi</taxon>
        <taxon>Dikarya</taxon>
        <taxon>Ascomycota</taxon>
        <taxon>Pezizomycotina</taxon>
        <taxon>Sordariomycetes</taxon>
        <taxon>Hypocreomycetidae</taxon>
        <taxon>Glomerellales</taxon>
        <taxon>Plectosphaerellaceae</taxon>
        <taxon>Sodiomyces</taxon>
    </lineage>
</organism>
<dbReference type="Pfam" id="PF11338">
    <property type="entry name" value="DUF3140"/>
    <property type="match status" value="1"/>
</dbReference>
<feature type="compositionally biased region" description="Polar residues" evidence="1">
    <location>
        <begin position="250"/>
        <end position="263"/>
    </location>
</feature>
<dbReference type="InterPro" id="IPR021487">
    <property type="entry name" value="DUF3140"/>
</dbReference>
<evidence type="ECO:0000313" key="4">
    <source>
        <dbReference type="Proteomes" id="UP000272025"/>
    </source>
</evidence>
<feature type="region of interest" description="Disordered" evidence="1">
    <location>
        <begin position="121"/>
        <end position="269"/>
    </location>
</feature>
<feature type="compositionally biased region" description="Basic and acidic residues" evidence="1">
    <location>
        <begin position="121"/>
        <end position="138"/>
    </location>
</feature>
<dbReference type="STRING" id="1314773.A0A3N2PWU7"/>
<dbReference type="OrthoDB" id="2131339at2759"/>
<dbReference type="Pfam" id="PF11160">
    <property type="entry name" value="Hva1_TUDOR"/>
    <property type="match status" value="1"/>
</dbReference>
<dbReference type="GeneID" id="39576499"/>
<keyword evidence="3" id="KW-0238">DNA-binding</keyword>
<proteinExistence type="predicted"/>
<feature type="region of interest" description="Disordered" evidence="1">
    <location>
        <begin position="30"/>
        <end position="53"/>
    </location>
</feature>
<reference evidence="3 4" key="1">
    <citation type="journal article" date="2018" name="Mol. Ecol.">
        <title>The obligate alkalophilic soda-lake fungus Sodiomyces alkalinus has shifted to a protein diet.</title>
        <authorList>
            <person name="Grum-Grzhimaylo A.A."/>
            <person name="Falkoski D.L."/>
            <person name="van den Heuvel J."/>
            <person name="Valero-Jimenez C.A."/>
            <person name="Min B."/>
            <person name="Choi I.G."/>
            <person name="Lipzen A."/>
            <person name="Daum C.G."/>
            <person name="Aanen D.K."/>
            <person name="Tsang A."/>
            <person name="Henrissat B."/>
            <person name="Bilanenko E.N."/>
            <person name="de Vries R.P."/>
            <person name="van Kan J.A.L."/>
            <person name="Grigoriev I.V."/>
            <person name="Debets A.J.M."/>
        </authorList>
    </citation>
    <scope>NUCLEOTIDE SEQUENCE [LARGE SCALE GENOMIC DNA]</scope>
    <source>
        <strain evidence="3 4">F11</strain>
    </source>
</reference>
<evidence type="ECO:0000256" key="1">
    <source>
        <dbReference type="SAM" id="MobiDB-lite"/>
    </source>
</evidence>
<dbReference type="InterPro" id="IPR021331">
    <property type="entry name" value="Hva1_TUDOR"/>
</dbReference>
<evidence type="ECO:0000313" key="3">
    <source>
        <dbReference type="EMBL" id="ROT38964.1"/>
    </source>
</evidence>
<dbReference type="Proteomes" id="UP000272025">
    <property type="component" value="Unassembled WGS sequence"/>
</dbReference>
<feature type="compositionally biased region" description="Basic and acidic residues" evidence="1">
    <location>
        <begin position="237"/>
        <end position="249"/>
    </location>
</feature>
<protein>
    <submittedName>
        <fullName evidence="3">DNA-binding protein</fullName>
    </submittedName>
</protein>
<dbReference type="RefSeq" id="XP_028466770.1">
    <property type="nucleotide sequence ID" value="XM_028608021.1"/>
</dbReference>
<dbReference type="PANTHER" id="PTHR40630:SF1">
    <property type="entry name" value="DNA-BINDING PROTEIN"/>
    <property type="match status" value="1"/>
</dbReference>
<feature type="domain" description="Hypervirulence associated protein TUDOR" evidence="2">
    <location>
        <begin position="225"/>
        <end position="286"/>
    </location>
</feature>
<gene>
    <name evidence="3" type="ORF">SODALDRAFT_276476</name>
</gene>
<name>A0A3N2PWU7_SODAK</name>
<feature type="compositionally biased region" description="Basic and acidic residues" evidence="1">
    <location>
        <begin position="198"/>
        <end position="218"/>
    </location>
</feature>